<accession>A0A2R8AEU3</accession>
<gene>
    <name evidence="2" type="ORF">POI8812_03116</name>
</gene>
<dbReference type="PROSITE" id="PS51009">
    <property type="entry name" value="CYTCII"/>
    <property type="match status" value="1"/>
</dbReference>
<sequence length="143" mass="15669">MRLIHYAMIAALAAAPVQAHSGATGIVKTRMDAMKEMREAMRGLGMMTRGMMPYDAELQARAVDILLTHAPEIEDWFPEESLGGDSEALPLIAVERDAFNAIAVEFENSSRALADATTLEEAQPLIQAVSDTCSSCHRRYQDD</sequence>
<proteinExistence type="predicted"/>
<dbReference type="AlphaFoldDB" id="A0A2R8AEU3"/>
<dbReference type="GO" id="GO:0022900">
    <property type="term" value="P:electron transport chain"/>
    <property type="evidence" value="ECO:0007669"/>
    <property type="project" value="InterPro"/>
</dbReference>
<reference evidence="2 3" key="1">
    <citation type="submission" date="2018-03" db="EMBL/GenBank/DDBJ databases">
        <authorList>
            <person name="Keele B.F."/>
        </authorList>
    </citation>
    <scope>NUCLEOTIDE SEQUENCE [LARGE SCALE GENOMIC DNA]</scope>
    <source>
        <strain evidence="2 3">CeCT 8812</strain>
    </source>
</reference>
<dbReference type="EMBL" id="OMKW01000004">
    <property type="protein sequence ID" value="SPF30773.1"/>
    <property type="molecule type" value="Genomic_DNA"/>
</dbReference>
<keyword evidence="1" id="KW-0732">Signal</keyword>
<name>A0A2R8AEU3_9RHOB</name>
<dbReference type="GO" id="GO:0009055">
    <property type="term" value="F:electron transfer activity"/>
    <property type="evidence" value="ECO:0007669"/>
    <property type="project" value="InterPro"/>
</dbReference>
<dbReference type="GO" id="GO:0005506">
    <property type="term" value="F:iron ion binding"/>
    <property type="evidence" value="ECO:0007669"/>
    <property type="project" value="InterPro"/>
</dbReference>
<evidence type="ECO:0000313" key="3">
    <source>
        <dbReference type="Proteomes" id="UP000244932"/>
    </source>
</evidence>
<evidence type="ECO:0000256" key="1">
    <source>
        <dbReference type="SAM" id="SignalP"/>
    </source>
</evidence>
<dbReference type="GO" id="GO:0020037">
    <property type="term" value="F:heme binding"/>
    <property type="evidence" value="ECO:0007669"/>
    <property type="project" value="InterPro"/>
</dbReference>
<dbReference type="Pfam" id="PF01322">
    <property type="entry name" value="Cytochrom_C_2"/>
    <property type="match status" value="1"/>
</dbReference>
<dbReference type="InterPro" id="IPR002321">
    <property type="entry name" value="Cyt_c_II"/>
</dbReference>
<evidence type="ECO:0000313" key="2">
    <source>
        <dbReference type="EMBL" id="SPF30773.1"/>
    </source>
</evidence>
<feature type="chain" id="PRO_5015305414" evidence="1">
    <location>
        <begin position="20"/>
        <end position="143"/>
    </location>
</feature>
<dbReference type="SUPFAM" id="SSF47175">
    <property type="entry name" value="Cytochromes"/>
    <property type="match status" value="1"/>
</dbReference>
<keyword evidence="3" id="KW-1185">Reference proteome</keyword>
<feature type="signal peptide" evidence="1">
    <location>
        <begin position="1"/>
        <end position="19"/>
    </location>
</feature>
<dbReference type="Proteomes" id="UP000244932">
    <property type="component" value="Unassembled WGS sequence"/>
</dbReference>
<dbReference type="InterPro" id="IPR010980">
    <property type="entry name" value="Cyt_c/b562"/>
</dbReference>
<organism evidence="2 3">
    <name type="scientific">Pontivivens insulae</name>
    <dbReference type="NCBI Taxonomy" id="1639689"/>
    <lineage>
        <taxon>Bacteria</taxon>
        <taxon>Pseudomonadati</taxon>
        <taxon>Pseudomonadota</taxon>
        <taxon>Alphaproteobacteria</taxon>
        <taxon>Rhodobacterales</taxon>
        <taxon>Paracoccaceae</taxon>
        <taxon>Pontivivens</taxon>
    </lineage>
</organism>
<protein>
    <submittedName>
        <fullName evidence="2">Cytochrome c-556</fullName>
    </submittedName>
</protein>
<dbReference type="RefSeq" id="WP_108783478.1">
    <property type="nucleotide sequence ID" value="NZ_OMKW01000004.1"/>
</dbReference>
<dbReference type="Gene3D" id="1.20.120.10">
    <property type="entry name" value="Cytochrome c/b562"/>
    <property type="match status" value="1"/>
</dbReference>